<keyword evidence="3" id="KW-1185">Reference proteome</keyword>
<dbReference type="EMBL" id="JAUJYO010000002">
    <property type="protein sequence ID" value="KAK1323299.1"/>
    <property type="molecule type" value="Genomic_DNA"/>
</dbReference>
<evidence type="ECO:0000256" key="1">
    <source>
        <dbReference type="SAM" id="Phobius"/>
    </source>
</evidence>
<keyword evidence="1" id="KW-0472">Membrane</keyword>
<reference evidence="2" key="1">
    <citation type="journal article" date="2023" name="Nat. Commun.">
        <title>Diploid and tetraploid genomes of Acorus and the evolution of monocots.</title>
        <authorList>
            <person name="Ma L."/>
            <person name="Liu K.W."/>
            <person name="Li Z."/>
            <person name="Hsiao Y.Y."/>
            <person name="Qi Y."/>
            <person name="Fu T."/>
            <person name="Tang G.D."/>
            <person name="Zhang D."/>
            <person name="Sun W.H."/>
            <person name="Liu D.K."/>
            <person name="Li Y."/>
            <person name="Chen G.Z."/>
            <person name="Liu X.D."/>
            <person name="Liao X.Y."/>
            <person name="Jiang Y.T."/>
            <person name="Yu X."/>
            <person name="Hao Y."/>
            <person name="Huang J."/>
            <person name="Zhao X.W."/>
            <person name="Ke S."/>
            <person name="Chen Y.Y."/>
            <person name="Wu W.L."/>
            <person name="Hsu J.L."/>
            <person name="Lin Y.F."/>
            <person name="Huang M.D."/>
            <person name="Li C.Y."/>
            <person name="Huang L."/>
            <person name="Wang Z.W."/>
            <person name="Zhao X."/>
            <person name="Zhong W.Y."/>
            <person name="Peng D.H."/>
            <person name="Ahmad S."/>
            <person name="Lan S."/>
            <person name="Zhang J.S."/>
            <person name="Tsai W.C."/>
            <person name="Van de Peer Y."/>
            <person name="Liu Z.J."/>
        </authorList>
    </citation>
    <scope>NUCLEOTIDE SEQUENCE</scope>
    <source>
        <strain evidence="2">CP</strain>
    </source>
</reference>
<gene>
    <name evidence="2" type="ORF">QJS10_CPA02g01606</name>
</gene>
<evidence type="ECO:0000313" key="2">
    <source>
        <dbReference type="EMBL" id="KAK1323299.1"/>
    </source>
</evidence>
<organism evidence="2 3">
    <name type="scientific">Acorus calamus</name>
    <name type="common">Sweet flag</name>
    <dbReference type="NCBI Taxonomy" id="4465"/>
    <lineage>
        <taxon>Eukaryota</taxon>
        <taxon>Viridiplantae</taxon>
        <taxon>Streptophyta</taxon>
        <taxon>Embryophyta</taxon>
        <taxon>Tracheophyta</taxon>
        <taxon>Spermatophyta</taxon>
        <taxon>Magnoliopsida</taxon>
        <taxon>Liliopsida</taxon>
        <taxon>Acoraceae</taxon>
        <taxon>Acorus</taxon>
    </lineage>
</organism>
<name>A0AAV9FCB3_ACOCL</name>
<keyword evidence="1" id="KW-1133">Transmembrane helix</keyword>
<reference evidence="2" key="2">
    <citation type="submission" date="2023-06" db="EMBL/GenBank/DDBJ databases">
        <authorList>
            <person name="Ma L."/>
            <person name="Liu K.-W."/>
            <person name="Li Z."/>
            <person name="Hsiao Y.-Y."/>
            <person name="Qi Y."/>
            <person name="Fu T."/>
            <person name="Tang G."/>
            <person name="Zhang D."/>
            <person name="Sun W.-H."/>
            <person name="Liu D.-K."/>
            <person name="Li Y."/>
            <person name="Chen G.-Z."/>
            <person name="Liu X.-D."/>
            <person name="Liao X.-Y."/>
            <person name="Jiang Y.-T."/>
            <person name="Yu X."/>
            <person name="Hao Y."/>
            <person name="Huang J."/>
            <person name="Zhao X.-W."/>
            <person name="Ke S."/>
            <person name="Chen Y.-Y."/>
            <person name="Wu W.-L."/>
            <person name="Hsu J.-L."/>
            <person name="Lin Y.-F."/>
            <person name="Huang M.-D."/>
            <person name="Li C.-Y."/>
            <person name="Huang L."/>
            <person name="Wang Z.-W."/>
            <person name="Zhao X."/>
            <person name="Zhong W.-Y."/>
            <person name="Peng D.-H."/>
            <person name="Ahmad S."/>
            <person name="Lan S."/>
            <person name="Zhang J.-S."/>
            <person name="Tsai W.-C."/>
            <person name="Van De Peer Y."/>
            <person name="Liu Z.-J."/>
        </authorList>
    </citation>
    <scope>NUCLEOTIDE SEQUENCE</scope>
    <source>
        <strain evidence="2">CP</strain>
        <tissue evidence="2">Leaves</tissue>
    </source>
</reference>
<sequence>MERFLLSERRVAWQILSLMWMIKQVLRKPMGTVFKTLVMIFLVMPCANTLLMSGGFNLFSGEKLPHF</sequence>
<keyword evidence="1" id="KW-0812">Transmembrane</keyword>
<dbReference type="Proteomes" id="UP001180020">
    <property type="component" value="Unassembled WGS sequence"/>
</dbReference>
<feature type="transmembrane region" description="Helical" evidence="1">
    <location>
        <begin position="37"/>
        <end position="59"/>
    </location>
</feature>
<accession>A0AAV9FCB3</accession>
<protein>
    <submittedName>
        <fullName evidence="2">Uncharacterized protein</fullName>
    </submittedName>
</protein>
<evidence type="ECO:0000313" key="3">
    <source>
        <dbReference type="Proteomes" id="UP001180020"/>
    </source>
</evidence>
<dbReference type="AlphaFoldDB" id="A0AAV9FCB3"/>
<proteinExistence type="predicted"/>
<comment type="caution">
    <text evidence="2">The sequence shown here is derived from an EMBL/GenBank/DDBJ whole genome shotgun (WGS) entry which is preliminary data.</text>
</comment>